<dbReference type="GO" id="GO:0061665">
    <property type="term" value="F:SUMO ligase activity"/>
    <property type="evidence" value="ECO:0007669"/>
    <property type="project" value="TreeGrafter"/>
</dbReference>
<keyword evidence="3" id="KW-0808">Transferase</keyword>
<dbReference type="Proteomes" id="UP001295794">
    <property type="component" value="Unassembled WGS sequence"/>
</dbReference>
<feature type="domain" description="SP-RING-type" evidence="9">
    <location>
        <begin position="349"/>
        <end position="434"/>
    </location>
</feature>
<reference evidence="11" key="1">
    <citation type="submission" date="2023-11" db="EMBL/GenBank/DDBJ databases">
        <authorList>
            <person name="De Vega J J."/>
            <person name="De Vega J J."/>
        </authorList>
    </citation>
    <scope>NUCLEOTIDE SEQUENCE</scope>
</reference>
<keyword evidence="12" id="KW-1185">Reference proteome</keyword>
<dbReference type="InterPro" id="IPR013083">
    <property type="entry name" value="Znf_RING/FYVE/PHD"/>
</dbReference>
<dbReference type="Pfam" id="PF02891">
    <property type="entry name" value="zf-MIZ"/>
    <property type="match status" value="1"/>
</dbReference>
<sequence>MASVSHPPTPQNAASSGPWADLDAISNALPYFTVSDLKSIIEGVNMRCAAVIRKSGNKPDLVDRLRQTFKRWRDAGQVNEWELARSVLEKNGSGRFVATFSRRDNLHAQQQQRAAYHPPSISAPGPAAPLRPAMAFAPHPHAPIAKPAYIHYQPPPPVVPTYRFKDSPFFTVEESVCPMLECPESLGPSDRRDVELKFNLSPAQLEKLSSGCQAHLFCTSSKFYSPSRSTNADCLIDFPPTCEIYINNVQLKSSLVKGIKKRPGTAPPPNIALNAPGGGSVLTARNVVRMIYIDNTGQNETVKPPPRKFYMVVQIVQPRSVETLVEQVRTNNSVSSADVRKQMFSSMSDDDDIIAGSIKLPLKCPLSFMRIRLPCRSRRCKHSQCFDATSWFSVMQQTTTWQCPVCENMLDWRELIIDGFFVEILDTTPDSVEDVILDADGVWRTPDGRYTSAMIGTGVVKKSVEYEYIDDSDDDD</sequence>
<evidence type="ECO:0000259" key="10">
    <source>
        <dbReference type="PROSITE" id="PS51466"/>
    </source>
</evidence>
<dbReference type="PROSITE" id="PS51044">
    <property type="entry name" value="ZF_SP_RING"/>
    <property type="match status" value="1"/>
</dbReference>
<proteinExistence type="inferred from homology"/>
<dbReference type="PANTHER" id="PTHR10782">
    <property type="entry name" value="ZINC FINGER MIZ DOMAIN-CONTAINING PROTEIN"/>
    <property type="match status" value="1"/>
</dbReference>
<evidence type="ECO:0000256" key="7">
    <source>
        <dbReference type="ARBA" id="ARBA00022833"/>
    </source>
</evidence>
<dbReference type="Gene3D" id="3.30.40.10">
    <property type="entry name" value="Zinc/RING finger domain, C3HC4 (zinc finger)"/>
    <property type="match status" value="1"/>
</dbReference>
<evidence type="ECO:0000256" key="8">
    <source>
        <dbReference type="PROSITE-ProRule" id="PRU00452"/>
    </source>
</evidence>
<gene>
    <name evidence="11" type="ORF">MYCIT1_LOCUS21707</name>
</gene>
<comment type="pathway">
    <text evidence="1">Protein modification; protein sumoylation.</text>
</comment>
<evidence type="ECO:0000256" key="6">
    <source>
        <dbReference type="ARBA" id="ARBA00022786"/>
    </source>
</evidence>
<evidence type="ECO:0000259" key="9">
    <source>
        <dbReference type="PROSITE" id="PS51044"/>
    </source>
</evidence>
<dbReference type="PANTHER" id="PTHR10782:SF4">
    <property type="entry name" value="TONALLI, ISOFORM E"/>
    <property type="match status" value="1"/>
</dbReference>
<keyword evidence="6" id="KW-0833">Ubl conjugation pathway</keyword>
<evidence type="ECO:0000256" key="3">
    <source>
        <dbReference type="ARBA" id="ARBA00022679"/>
    </source>
</evidence>
<evidence type="ECO:0000256" key="2">
    <source>
        <dbReference type="ARBA" id="ARBA00005383"/>
    </source>
</evidence>
<evidence type="ECO:0000313" key="12">
    <source>
        <dbReference type="Proteomes" id="UP001295794"/>
    </source>
</evidence>
<dbReference type="Gene3D" id="2.60.120.780">
    <property type="entry name" value="PINIT domain"/>
    <property type="match status" value="1"/>
</dbReference>
<evidence type="ECO:0000256" key="5">
    <source>
        <dbReference type="ARBA" id="ARBA00022771"/>
    </source>
</evidence>
<dbReference type="EMBL" id="CAVNYO010000403">
    <property type="protein sequence ID" value="CAK5274481.1"/>
    <property type="molecule type" value="Genomic_DNA"/>
</dbReference>
<organism evidence="11 12">
    <name type="scientific">Mycena citricolor</name>
    <dbReference type="NCBI Taxonomy" id="2018698"/>
    <lineage>
        <taxon>Eukaryota</taxon>
        <taxon>Fungi</taxon>
        <taxon>Dikarya</taxon>
        <taxon>Basidiomycota</taxon>
        <taxon>Agaricomycotina</taxon>
        <taxon>Agaricomycetes</taxon>
        <taxon>Agaricomycetidae</taxon>
        <taxon>Agaricales</taxon>
        <taxon>Marasmiineae</taxon>
        <taxon>Mycenaceae</taxon>
        <taxon>Mycena</taxon>
    </lineage>
</organism>
<dbReference type="InterPro" id="IPR038654">
    <property type="entry name" value="PINIT_sf"/>
</dbReference>
<dbReference type="InterPro" id="IPR023321">
    <property type="entry name" value="PINIT"/>
</dbReference>
<name>A0AAD2Q482_9AGAR</name>
<keyword evidence="5 8" id="KW-0863">Zinc-finger</keyword>
<dbReference type="PROSITE" id="PS51466">
    <property type="entry name" value="PINIT"/>
    <property type="match status" value="1"/>
</dbReference>
<dbReference type="GO" id="GO:0008270">
    <property type="term" value="F:zinc ion binding"/>
    <property type="evidence" value="ECO:0007669"/>
    <property type="project" value="UniProtKB-KW"/>
</dbReference>
<dbReference type="Pfam" id="PF14324">
    <property type="entry name" value="PINIT"/>
    <property type="match status" value="1"/>
</dbReference>
<evidence type="ECO:0000313" key="11">
    <source>
        <dbReference type="EMBL" id="CAK5274481.1"/>
    </source>
</evidence>
<evidence type="ECO:0000256" key="4">
    <source>
        <dbReference type="ARBA" id="ARBA00022723"/>
    </source>
</evidence>
<dbReference type="GO" id="GO:0000785">
    <property type="term" value="C:chromatin"/>
    <property type="evidence" value="ECO:0007669"/>
    <property type="project" value="TreeGrafter"/>
</dbReference>
<feature type="domain" description="PINIT" evidence="10">
    <location>
        <begin position="150"/>
        <end position="319"/>
    </location>
</feature>
<dbReference type="GO" id="GO:0016925">
    <property type="term" value="P:protein sumoylation"/>
    <property type="evidence" value="ECO:0007669"/>
    <property type="project" value="TreeGrafter"/>
</dbReference>
<comment type="caution">
    <text evidence="11">The sequence shown here is derived from an EMBL/GenBank/DDBJ whole genome shotgun (WGS) entry which is preliminary data.</text>
</comment>
<protein>
    <submittedName>
        <fullName evidence="11">Uncharacterized protein</fullName>
    </submittedName>
</protein>
<dbReference type="AlphaFoldDB" id="A0AAD2Q482"/>
<evidence type="ECO:0000256" key="1">
    <source>
        <dbReference type="ARBA" id="ARBA00004718"/>
    </source>
</evidence>
<accession>A0AAD2Q482</accession>
<dbReference type="InterPro" id="IPR004181">
    <property type="entry name" value="Znf_MIZ"/>
</dbReference>
<comment type="similarity">
    <text evidence="2">Belongs to the PIAS family.</text>
</comment>
<keyword evidence="4" id="KW-0479">Metal-binding</keyword>
<keyword evidence="7" id="KW-0862">Zinc</keyword>